<evidence type="ECO:0000313" key="3">
    <source>
        <dbReference type="EMBL" id="OQK15147.1"/>
    </source>
</evidence>
<proteinExistence type="inferred from homology"/>
<dbReference type="PANTHER" id="PTHR30469">
    <property type="entry name" value="MULTIDRUG RESISTANCE PROTEIN MDTA"/>
    <property type="match status" value="1"/>
</dbReference>
<name>A0A1V8M0Q9_9GAMM</name>
<dbReference type="AlphaFoldDB" id="A0A1V8M0Q9"/>
<feature type="domain" description="CusB-like beta-barrel" evidence="2">
    <location>
        <begin position="220"/>
        <end position="288"/>
    </location>
</feature>
<evidence type="ECO:0000256" key="1">
    <source>
        <dbReference type="ARBA" id="ARBA00009477"/>
    </source>
</evidence>
<dbReference type="SUPFAM" id="SSF111369">
    <property type="entry name" value="HlyD-like secretion proteins"/>
    <property type="match status" value="1"/>
</dbReference>
<gene>
    <name evidence="3" type="ORF">AU255_19035</name>
</gene>
<dbReference type="InterPro" id="IPR006143">
    <property type="entry name" value="RND_pump_MFP"/>
</dbReference>
<evidence type="ECO:0000259" key="2">
    <source>
        <dbReference type="Pfam" id="PF25954"/>
    </source>
</evidence>
<dbReference type="Pfam" id="PF25954">
    <property type="entry name" value="Beta-barrel_RND_2"/>
    <property type="match status" value="1"/>
</dbReference>
<dbReference type="Gene3D" id="2.40.50.100">
    <property type="match status" value="1"/>
</dbReference>
<comment type="similarity">
    <text evidence="1">Belongs to the membrane fusion protein (MFP) (TC 8.A.1) family.</text>
</comment>
<dbReference type="NCBIfam" id="TIGR01730">
    <property type="entry name" value="RND_mfp"/>
    <property type="match status" value="1"/>
</dbReference>
<dbReference type="Gene3D" id="1.10.287.470">
    <property type="entry name" value="Helix hairpin bin"/>
    <property type="match status" value="1"/>
</dbReference>
<dbReference type="EMBL" id="LPUF01000006">
    <property type="protein sequence ID" value="OQK15147.1"/>
    <property type="molecule type" value="Genomic_DNA"/>
</dbReference>
<reference evidence="3 4" key="1">
    <citation type="submission" date="2015-12" db="EMBL/GenBank/DDBJ databases">
        <authorList>
            <person name="Shamseldin A."/>
            <person name="Moawad H."/>
            <person name="Abd El-Rahim W.M."/>
            <person name="Sadowsky M.J."/>
        </authorList>
    </citation>
    <scope>NUCLEOTIDE SEQUENCE [LARGE SCALE GENOMIC DNA]</scope>
    <source>
        <strain evidence="3 4">WF1</strain>
    </source>
</reference>
<comment type="caution">
    <text evidence="3">The sequence shown here is derived from an EMBL/GenBank/DDBJ whole genome shotgun (WGS) entry which is preliminary data.</text>
</comment>
<accession>A0A1V8M0Q9</accession>
<dbReference type="PANTHER" id="PTHR30469:SF15">
    <property type="entry name" value="HLYD FAMILY OF SECRETION PROTEINS"/>
    <property type="match status" value="1"/>
</dbReference>
<evidence type="ECO:0000313" key="4">
    <source>
        <dbReference type="Proteomes" id="UP000191980"/>
    </source>
</evidence>
<dbReference type="GO" id="GO:1990281">
    <property type="term" value="C:efflux pump complex"/>
    <property type="evidence" value="ECO:0007669"/>
    <property type="project" value="TreeGrafter"/>
</dbReference>
<dbReference type="Gene3D" id="2.40.30.170">
    <property type="match status" value="1"/>
</dbReference>
<dbReference type="GO" id="GO:0015562">
    <property type="term" value="F:efflux transmembrane transporter activity"/>
    <property type="evidence" value="ECO:0007669"/>
    <property type="project" value="TreeGrafter"/>
</dbReference>
<dbReference type="STRING" id="1420851.AU255_19035"/>
<keyword evidence="4" id="KW-1185">Reference proteome</keyword>
<dbReference type="OrthoDB" id="5730196at2"/>
<sequence length="358" mass="39104">MLSNSFKTLMASIVTLLVLLLMILWMAGAFEEKIASGINPVVNQYSGPTLTLIPERIPLFEEVTASVQSGQTTQVAAQIQAKIKAIYVKSGDSIKAGQLLVSLDDQNLKARRAQAAQNLNVINARLQQAKSHFTRTQNLYAKESATLVDLEAAKADYESLKSQLLSARQALNETQYVLDYSQIKATFAARVIDRYAEPGDIASPGKTLLSIYDPASLRFEAHVRESVAIALKPGQVLEARIDTLDKTLPVTIAEIVPAADPGTRSLLIKTHDEQQTGLFPGMFARLRIPQGDEQVLLIPEGYLHQVGQLDVVWVLEGGQPVRRFVRIGQGYPDGRIKIIAGLKAGEQIILPKQALSAN</sequence>
<dbReference type="Gene3D" id="2.40.420.20">
    <property type="match status" value="1"/>
</dbReference>
<dbReference type="Proteomes" id="UP000191980">
    <property type="component" value="Unassembled WGS sequence"/>
</dbReference>
<protein>
    <recommendedName>
        <fullName evidence="2">CusB-like beta-barrel domain-containing protein</fullName>
    </recommendedName>
</protein>
<organism evidence="3 4">
    <name type="scientific">Methyloprofundus sedimenti</name>
    <dbReference type="NCBI Taxonomy" id="1420851"/>
    <lineage>
        <taxon>Bacteria</taxon>
        <taxon>Pseudomonadati</taxon>
        <taxon>Pseudomonadota</taxon>
        <taxon>Gammaproteobacteria</taxon>
        <taxon>Methylococcales</taxon>
        <taxon>Methylococcaceae</taxon>
        <taxon>Methyloprofundus</taxon>
    </lineage>
</organism>
<dbReference type="InterPro" id="IPR058792">
    <property type="entry name" value="Beta-barrel_RND_2"/>
</dbReference>